<evidence type="ECO:0000256" key="4">
    <source>
        <dbReference type="ARBA" id="ARBA00022679"/>
    </source>
</evidence>
<dbReference type="NCBIfam" id="TIGR00066">
    <property type="entry name" value="g_glut_trans"/>
    <property type="match status" value="1"/>
</dbReference>
<dbReference type="InterPro" id="IPR043138">
    <property type="entry name" value="GGT_lsub"/>
</dbReference>
<protein>
    <submittedName>
        <fullName evidence="13">Gamma-glutamyltranspeptidase</fullName>
    </submittedName>
</protein>
<evidence type="ECO:0000256" key="8">
    <source>
        <dbReference type="ARBA" id="ARBA00047417"/>
    </source>
</evidence>
<evidence type="ECO:0000256" key="1">
    <source>
        <dbReference type="ARBA" id="ARBA00001049"/>
    </source>
</evidence>
<feature type="binding site" evidence="10">
    <location>
        <position position="107"/>
    </location>
    <ligand>
        <name>L-glutamate</name>
        <dbReference type="ChEBI" id="CHEBI:29985"/>
    </ligand>
</feature>
<dbReference type="InterPro" id="IPR000101">
    <property type="entry name" value="GGT_peptidase"/>
</dbReference>
<organism evidence="13 14">
    <name type="scientific">Euzebya pacifica</name>
    <dbReference type="NCBI Taxonomy" id="1608957"/>
    <lineage>
        <taxon>Bacteria</taxon>
        <taxon>Bacillati</taxon>
        <taxon>Actinomycetota</taxon>
        <taxon>Nitriliruptoria</taxon>
        <taxon>Euzebyales</taxon>
    </lineage>
</organism>
<keyword evidence="6" id="KW-0865">Zymogen</keyword>
<dbReference type="InterPro" id="IPR029055">
    <property type="entry name" value="Ntn_hydrolases_N"/>
</dbReference>
<feature type="binding site" evidence="10">
    <location>
        <position position="435"/>
    </location>
    <ligand>
        <name>L-glutamate</name>
        <dbReference type="ChEBI" id="CHEBI:29985"/>
    </ligand>
</feature>
<dbReference type="PRINTS" id="PR01210">
    <property type="entry name" value="GGTRANSPTASE"/>
</dbReference>
<feature type="binding site" evidence="10">
    <location>
        <position position="475"/>
    </location>
    <ligand>
        <name>L-glutamate</name>
        <dbReference type="ChEBI" id="CHEBI:29985"/>
    </ligand>
</feature>
<dbReference type="GO" id="GO:0036374">
    <property type="term" value="F:glutathione hydrolase activity"/>
    <property type="evidence" value="ECO:0007669"/>
    <property type="project" value="UniProtKB-EC"/>
</dbReference>
<dbReference type="GO" id="GO:0103068">
    <property type="term" value="F:leukotriene C4 gamma-glutamyl transferase activity"/>
    <property type="evidence" value="ECO:0007669"/>
    <property type="project" value="UniProtKB-EC"/>
</dbReference>
<feature type="binding site" evidence="10">
    <location>
        <begin position="453"/>
        <end position="454"/>
    </location>
    <ligand>
        <name>L-glutamate</name>
        <dbReference type="ChEBI" id="CHEBI:29985"/>
    </ligand>
</feature>
<dbReference type="KEGG" id="euz:DVS28_a0047"/>
<evidence type="ECO:0000256" key="5">
    <source>
        <dbReference type="ARBA" id="ARBA00022801"/>
    </source>
</evidence>
<keyword evidence="5" id="KW-0378">Hydrolase</keyword>
<evidence type="ECO:0000256" key="7">
    <source>
        <dbReference type="ARBA" id="ARBA00023315"/>
    </source>
</evidence>
<dbReference type="InterPro" id="IPR051792">
    <property type="entry name" value="GGT_bact"/>
</dbReference>
<dbReference type="PANTHER" id="PTHR43199">
    <property type="entry name" value="GLUTATHIONE HYDROLASE"/>
    <property type="match status" value="1"/>
</dbReference>
<dbReference type="GO" id="GO:0006751">
    <property type="term" value="P:glutathione catabolic process"/>
    <property type="evidence" value="ECO:0007669"/>
    <property type="project" value="InterPro"/>
</dbReference>
<evidence type="ECO:0000256" key="10">
    <source>
        <dbReference type="PIRSR" id="PIRSR600101-2"/>
    </source>
</evidence>
<dbReference type="Pfam" id="PF04122">
    <property type="entry name" value="CW_binding_2"/>
    <property type="match status" value="3"/>
</dbReference>
<feature type="region of interest" description="Disordered" evidence="11">
    <location>
        <begin position="370"/>
        <end position="391"/>
    </location>
</feature>
<dbReference type="EMBL" id="CP031165">
    <property type="protein sequence ID" value="AXV04755.1"/>
    <property type="molecule type" value="Genomic_DNA"/>
</dbReference>
<comment type="catalytic activity">
    <reaction evidence="1">
        <text>an S-substituted glutathione + H2O = an S-substituted L-cysteinylglycine + L-glutamate</text>
        <dbReference type="Rhea" id="RHEA:59468"/>
        <dbReference type="ChEBI" id="CHEBI:15377"/>
        <dbReference type="ChEBI" id="CHEBI:29985"/>
        <dbReference type="ChEBI" id="CHEBI:90779"/>
        <dbReference type="ChEBI" id="CHEBI:143103"/>
        <dbReference type="EC" id="3.4.19.13"/>
    </reaction>
</comment>
<keyword evidence="14" id="KW-1185">Reference proteome</keyword>
<evidence type="ECO:0000313" key="13">
    <source>
        <dbReference type="EMBL" id="AXV04755.1"/>
    </source>
</evidence>
<evidence type="ECO:0000256" key="3">
    <source>
        <dbReference type="ARBA" id="ARBA00009381"/>
    </source>
</evidence>
<reference evidence="13 14" key="1">
    <citation type="submission" date="2018-09" db="EMBL/GenBank/DDBJ databases">
        <title>Complete genome sequence of Euzebya sp. DY32-46 isolated from seawater of Pacific Ocean.</title>
        <authorList>
            <person name="Xu L."/>
            <person name="Wu Y.-H."/>
            <person name="Xu X.-W."/>
        </authorList>
    </citation>
    <scope>NUCLEOTIDE SEQUENCE [LARGE SCALE GENOMIC DNA]</scope>
    <source>
        <strain evidence="13 14">DY32-46</strain>
    </source>
</reference>
<evidence type="ECO:0000313" key="14">
    <source>
        <dbReference type="Proteomes" id="UP000264006"/>
    </source>
</evidence>
<keyword evidence="4" id="KW-0808">Transferase</keyword>
<sequence length="864" mass="87800">MARTSVSRVLVLAVVLLVGLQPGLAVAAEGSQYQPVVRGHGGVVATESFAAGQVGRDVLDAGGTAVDAAIATVFALNVARPQSCGIGGGGFAVVHQIDGEVAALDFRETAPAAVTPDTFGGLGLYQAFTGHTTVGVPGTVAGLWALHQRFGTVDWADLVAPAEGLARDGVEVPQSLSEAMAVAAPRLRLFPAAAEQFLVGGLTPYPPGATLVQPDLADTLALTAEDGPPAFYTGPIAERIVADMADNAGAYPGDDGLMTAEDLAGYEAKFREPLVADYRGNTVLAMPPPTSGGIAVVEMLNILENFDLTAAGQSSADHLHLVAEAQKIAWADRGAYVADSDFVDVPVDLLTSQAYADQRAAEIDLDSAGSYEPADLEGDPPADGVDNNPMGNTTHLSVIDAAGNVIALTCTIEQAFGSAVVAPGTGFLLNNELTDFSGAGTANEPGPGKRPRSSISPTIVLRDGRPVMAVGAAGGATIIMGSHQAVVNVLDFGLDIAQAIDAERLDASTADMQLENVRVPFDVQAELIGRGHQIVPNGEYGALPRVQAIGVDATTREHLGTSDSRTDQATYAQESVVLRAAGPDRVATAVAISQQTFGRAGTVVLAAGLIDALAGGPLAFAEGAPLLLTGPDALDDRVLAEFERLDAERVMVLGGEAAVSRAVTDALDAAGLSVDRVAGPDRFATAAAIAERLGGDEAFVASGRAPADALSVGPLAAITGQPILLVERDSVPAVTAAALEGRSATTVVGGTAVVDEGVERALPNPTRLAGVDRFATNDAVLAASVDAGLRTVRRWIAAGGATADALAAGPAVAADGATLLLLDPTDPLRGLEDTQRVTLLGGSAAIPDALEETIRAALRDAGEE</sequence>
<dbReference type="Pfam" id="PF01019">
    <property type="entry name" value="G_glu_transpept"/>
    <property type="match status" value="1"/>
</dbReference>
<dbReference type="OrthoDB" id="9781342at2"/>
<dbReference type="PANTHER" id="PTHR43199:SF1">
    <property type="entry name" value="GLUTATHIONE HYDROLASE PROENZYME"/>
    <property type="match status" value="1"/>
</dbReference>
<comment type="similarity">
    <text evidence="3">Belongs to the gamma-glutamyltransferase family.</text>
</comment>
<keyword evidence="7" id="KW-0012">Acyltransferase</keyword>
<dbReference type="RefSeq" id="WP_114589657.1">
    <property type="nucleotide sequence ID" value="NZ_CP031165.1"/>
</dbReference>
<dbReference type="Proteomes" id="UP000264006">
    <property type="component" value="Chromosome"/>
</dbReference>
<name>A0A346XRA8_9ACTN</name>
<dbReference type="AlphaFoldDB" id="A0A346XRA8"/>
<feature type="active site" description="Nucleophile" evidence="9">
    <location>
        <position position="393"/>
    </location>
</feature>
<evidence type="ECO:0000256" key="2">
    <source>
        <dbReference type="ARBA" id="ARBA00001089"/>
    </source>
</evidence>
<gene>
    <name evidence="13" type="ORF">DVS28_a0047</name>
</gene>
<feature type="signal peptide" evidence="12">
    <location>
        <begin position="1"/>
        <end position="27"/>
    </location>
</feature>
<evidence type="ECO:0000256" key="11">
    <source>
        <dbReference type="SAM" id="MobiDB-lite"/>
    </source>
</evidence>
<dbReference type="Gene3D" id="3.40.50.12090">
    <property type="match status" value="2"/>
</dbReference>
<dbReference type="InterPro" id="IPR007253">
    <property type="entry name" value="Cell_wall-bd_2"/>
</dbReference>
<dbReference type="SUPFAM" id="SSF56235">
    <property type="entry name" value="N-terminal nucleophile aminohydrolases (Ntn hydrolases)"/>
    <property type="match status" value="1"/>
</dbReference>
<dbReference type="Gene3D" id="3.60.20.40">
    <property type="match status" value="1"/>
</dbReference>
<comment type="catalytic activity">
    <reaction evidence="8">
        <text>an N-terminal (5-L-glutamyl)-[peptide] + an alpha-amino acid = 5-L-glutamyl amino acid + an N-terminal L-alpha-aminoacyl-[peptide]</text>
        <dbReference type="Rhea" id="RHEA:23904"/>
        <dbReference type="Rhea" id="RHEA-COMP:9780"/>
        <dbReference type="Rhea" id="RHEA-COMP:9795"/>
        <dbReference type="ChEBI" id="CHEBI:77644"/>
        <dbReference type="ChEBI" id="CHEBI:78597"/>
        <dbReference type="ChEBI" id="CHEBI:78599"/>
        <dbReference type="ChEBI" id="CHEBI:78608"/>
        <dbReference type="EC" id="2.3.2.2"/>
    </reaction>
</comment>
<evidence type="ECO:0000256" key="6">
    <source>
        <dbReference type="ARBA" id="ARBA00023145"/>
    </source>
</evidence>
<accession>A0A346XRA8</accession>
<comment type="catalytic activity">
    <reaction evidence="2">
        <text>glutathione + H2O = L-cysteinylglycine + L-glutamate</text>
        <dbReference type="Rhea" id="RHEA:28807"/>
        <dbReference type="ChEBI" id="CHEBI:15377"/>
        <dbReference type="ChEBI" id="CHEBI:29985"/>
        <dbReference type="ChEBI" id="CHEBI:57925"/>
        <dbReference type="ChEBI" id="CHEBI:61694"/>
        <dbReference type="EC" id="3.4.19.13"/>
    </reaction>
</comment>
<proteinExistence type="inferred from homology"/>
<dbReference type="Gene3D" id="1.10.246.130">
    <property type="match status" value="1"/>
</dbReference>
<feature type="chain" id="PRO_5017062753" evidence="12">
    <location>
        <begin position="28"/>
        <end position="864"/>
    </location>
</feature>
<dbReference type="InterPro" id="IPR043137">
    <property type="entry name" value="GGT_ssub_C"/>
</dbReference>
<evidence type="ECO:0000256" key="12">
    <source>
        <dbReference type="SAM" id="SignalP"/>
    </source>
</evidence>
<evidence type="ECO:0000256" key="9">
    <source>
        <dbReference type="PIRSR" id="PIRSR600101-1"/>
    </source>
</evidence>
<keyword evidence="12" id="KW-0732">Signal</keyword>